<protein>
    <submittedName>
        <fullName evidence="2">Uncharacterized protein</fullName>
    </submittedName>
</protein>
<name>G1QEU3_MYOLU</name>
<reference evidence="2" key="2">
    <citation type="submission" date="2025-08" db="UniProtKB">
        <authorList>
            <consortium name="Ensembl"/>
        </authorList>
    </citation>
    <scope>IDENTIFICATION</scope>
</reference>
<dbReference type="EMBL" id="AAPE02003342">
    <property type="status" value="NOT_ANNOTATED_CDS"/>
    <property type="molecule type" value="Genomic_DNA"/>
</dbReference>
<evidence type="ECO:0000256" key="1">
    <source>
        <dbReference type="SAM" id="MobiDB-lite"/>
    </source>
</evidence>
<evidence type="ECO:0000313" key="3">
    <source>
        <dbReference type="Proteomes" id="UP000001074"/>
    </source>
</evidence>
<reference evidence="2" key="3">
    <citation type="submission" date="2025-09" db="UniProtKB">
        <authorList>
            <consortium name="Ensembl"/>
        </authorList>
    </citation>
    <scope>IDENTIFICATION</scope>
</reference>
<sequence length="51" mass="5856">TAPTQTPHALQVGAWRRRGGMEEGKRRRGEKAREKGSQRGEELSEDYDHHL</sequence>
<dbReference type="Ensembl" id="ENSMLUT00000022378.1">
    <property type="protein sequence ID" value="ENSMLUP00000022226.1"/>
    <property type="gene ID" value="ENSMLUG00000025408.1"/>
</dbReference>
<dbReference type="HOGENOM" id="CLU_3111732_0_0_1"/>
<organism evidence="2 3">
    <name type="scientific">Myotis lucifugus</name>
    <name type="common">Little brown bat</name>
    <dbReference type="NCBI Taxonomy" id="59463"/>
    <lineage>
        <taxon>Eukaryota</taxon>
        <taxon>Metazoa</taxon>
        <taxon>Chordata</taxon>
        <taxon>Craniata</taxon>
        <taxon>Vertebrata</taxon>
        <taxon>Euteleostomi</taxon>
        <taxon>Mammalia</taxon>
        <taxon>Eutheria</taxon>
        <taxon>Laurasiatheria</taxon>
        <taxon>Chiroptera</taxon>
        <taxon>Yangochiroptera</taxon>
        <taxon>Vespertilionidae</taxon>
        <taxon>Myotis</taxon>
    </lineage>
</organism>
<evidence type="ECO:0000313" key="2">
    <source>
        <dbReference type="Ensembl" id="ENSMLUP00000022226.1"/>
    </source>
</evidence>
<dbReference type="AlphaFoldDB" id="G1QEU3"/>
<keyword evidence="3" id="KW-1185">Reference proteome</keyword>
<accession>G1QEU3</accession>
<reference evidence="2 3" key="1">
    <citation type="journal article" date="2011" name="Nature">
        <title>A high-resolution map of human evolutionary constraint using 29 mammals.</title>
        <authorList>
            <person name="Lindblad-Toh K."/>
            <person name="Garber M."/>
            <person name="Zuk O."/>
            <person name="Lin M.F."/>
            <person name="Parker B.J."/>
            <person name="Washietl S."/>
            <person name="Kheradpour P."/>
            <person name="Ernst J."/>
            <person name="Jordan G."/>
            <person name="Mauceli E."/>
            <person name="Ward L.D."/>
            <person name="Lowe C.B."/>
            <person name="Holloway A.K."/>
            <person name="Clamp M."/>
            <person name="Gnerre S."/>
            <person name="Alfoldi J."/>
            <person name="Beal K."/>
            <person name="Chang J."/>
            <person name="Clawson H."/>
            <person name="Cuff J."/>
            <person name="Di Palma F."/>
            <person name="Fitzgerald S."/>
            <person name="Flicek P."/>
            <person name="Guttman M."/>
            <person name="Hubisz M.J."/>
            <person name="Jaffe D.B."/>
            <person name="Jungreis I."/>
            <person name="Kent W.J."/>
            <person name="Kostka D."/>
            <person name="Lara M."/>
            <person name="Martins A.L."/>
            <person name="Massingham T."/>
            <person name="Moltke I."/>
            <person name="Raney B.J."/>
            <person name="Rasmussen M.D."/>
            <person name="Robinson J."/>
            <person name="Stark A."/>
            <person name="Vilella A.J."/>
            <person name="Wen J."/>
            <person name="Xie X."/>
            <person name="Zody M.C."/>
            <person name="Baldwin J."/>
            <person name="Bloom T."/>
            <person name="Chin C.W."/>
            <person name="Heiman D."/>
            <person name="Nicol R."/>
            <person name="Nusbaum C."/>
            <person name="Young S."/>
            <person name="Wilkinson J."/>
            <person name="Worley K.C."/>
            <person name="Kovar C.L."/>
            <person name="Muzny D.M."/>
            <person name="Gibbs R.A."/>
            <person name="Cree A."/>
            <person name="Dihn H.H."/>
            <person name="Fowler G."/>
            <person name="Jhangiani S."/>
            <person name="Joshi V."/>
            <person name="Lee S."/>
            <person name="Lewis L.R."/>
            <person name="Nazareth L.V."/>
            <person name="Okwuonu G."/>
            <person name="Santibanez J."/>
            <person name="Warren W.C."/>
            <person name="Mardis E.R."/>
            <person name="Weinstock G.M."/>
            <person name="Wilson R.K."/>
            <person name="Delehaunty K."/>
            <person name="Dooling D."/>
            <person name="Fronik C."/>
            <person name="Fulton L."/>
            <person name="Fulton B."/>
            <person name="Graves T."/>
            <person name="Minx P."/>
            <person name="Sodergren E."/>
            <person name="Birney E."/>
            <person name="Margulies E.H."/>
            <person name="Herrero J."/>
            <person name="Green E.D."/>
            <person name="Haussler D."/>
            <person name="Siepel A."/>
            <person name="Goldman N."/>
            <person name="Pollard K.S."/>
            <person name="Pedersen J.S."/>
            <person name="Lander E.S."/>
            <person name="Kellis M."/>
        </authorList>
    </citation>
    <scope>NUCLEOTIDE SEQUENCE [LARGE SCALE GENOMIC DNA]</scope>
</reference>
<feature type="region of interest" description="Disordered" evidence="1">
    <location>
        <begin position="1"/>
        <end position="51"/>
    </location>
</feature>
<feature type="compositionally biased region" description="Basic and acidic residues" evidence="1">
    <location>
        <begin position="19"/>
        <end position="51"/>
    </location>
</feature>
<proteinExistence type="predicted"/>
<dbReference type="InParanoid" id="G1QEU3"/>
<dbReference type="Proteomes" id="UP000001074">
    <property type="component" value="Unassembled WGS sequence"/>
</dbReference>